<gene>
    <name evidence="2" type="ORF">GCM10022416_18910</name>
</gene>
<proteinExistence type="predicted"/>
<dbReference type="EMBL" id="BAABDO010000019">
    <property type="protein sequence ID" value="GAA4135845.1"/>
    <property type="molecule type" value="Genomic_DNA"/>
</dbReference>
<reference evidence="3" key="1">
    <citation type="journal article" date="2019" name="Int. J. Syst. Evol. Microbiol.">
        <title>The Global Catalogue of Microorganisms (GCM) 10K type strain sequencing project: providing services to taxonomists for standard genome sequencing and annotation.</title>
        <authorList>
            <consortium name="The Broad Institute Genomics Platform"/>
            <consortium name="The Broad Institute Genome Sequencing Center for Infectious Disease"/>
            <person name="Wu L."/>
            <person name="Ma J."/>
        </authorList>
    </citation>
    <scope>NUCLEOTIDE SEQUENCE [LARGE SCALE GENOMIC DNA]</scope>
    <source>
        <strain evidence="3">JCM 17316</strain>
    </source>
</reference>
<dbReference type="Proteomes" id="UP001500266">
    <property type="component" value="Unassembled WGS sequence"/>
</dbReference>
<accession>A0ABP7YGL5</accession>
<name>A0ABP7YGL5_9ACTN</name>
<keyword evidence="3" id="KW-1185">Reference proteome</keyword>
<feature type="region of interest" description="Disordered" evidence="1">
    <location>
        <begin position="198"/>
        <end position="234"/>
    </location>
</feature>
<comment type="caution">
    <text evidence="2">The sequence shown here is derived from an EMBL/GenBank/DDBJ whole genome shotgun (WGS) entry which is preliminary data.</text>
</comment>
<organism evidence="2 3">
    <name type="scientific">Actinomadura keratinilytica</name>
    <dbReference type="NCBI Taxonomy" id="547461"/>
    <lineage>
        <taxon>Bacteria</taxon>
        <taxon>Bacillati</taxon>
        <taxon>Actinomycetota</taxon>
        <taxon>Actinomycetes</taxon>
        <taxon>Streptosporangiales</taxon>
        <taxon>Thermomonosporaceae</taxon>
        <taxon>Actinomadura</taxon>
    </lineage>
</organism>
<evidence type="ECO:0000256" key="1">
    <source>
        <dbReference type="SAM" id="MobiDB-lite"/>
    </source>
</evidence>
<protein>
    <submittedName>
        <fullName evidence="2">Uncharacterized protein</fullName>
    </submittedName>
</protein>
<evidence type="ECO:0000313" key="2">
    <source>
        <dbReference type="EMBL" id="GAA4135845.1"/>
    </source>
</evidence>
<sequence>MPVPPHRGPEVKRALGACGSHPWSALERQQEMTVTEAHPAGVAEPRDSRTLVPAPVFDALVEDLRRHHHVTKEYAERTVGQALVFLKAQAGIVRARREGRPWTRIVPTVPVDTAWHCFILRTRDYAAFCDEHAGEYIHHVPFQGRSHAVQLVPGEQSSSLIAVQCRGGAGLRWMIELREGRDCRVCVGDLGVLAVELEDPPGGGGERQHQQGHRGWAAGTPRGGRRTSGRCGSG</sequence>
<evidence type="ECO:0000313" key="3">
    <source>
        <dbReference type="Proteomes" id="UP001500266"/>
    </source>
</evidence>